<dbReference type="SUPFAM" id="SSF52540">
    <property type="entry name" value="P-loop containing nucleoside triphosphate hydrolases"/>
    <property type="match status" value="1"/>
</dbReference>
<sequence>MPEYARDNPNFKADLFHIDGDHQPENAKADLVNALRLARPSAVVIFDDICFSPLKAVWTEALQSGLLSPLEVEIAGSSRQGVACFSRSPQKGPGDLFFDLSPVISHRGRIRNVIVLAPTDHGQDSLLGYLTRHRSWTGVAVKNPAGKSVKLEPNSTERHQSPWLSLPLRFQPSPGLPTPYLVHLTAPPFYATDQIEATLPLLEGALLVVDCAEGLTAQFRTQLRLALAHRIRPVLLMNKIDKLQALVPDDEDVYMRLTAIISEVSDMMESHGLDGLDVRGGQVVFGRGSLSVAESIGGWGFTLRGLLEKFGASRGWDADRVTALLDRAWGDQFFKAASDGRRATGVSRERGFCLLVLRPLRDAMAAFEAGDEERAAVLGAQLRPELGGNARRHWAMESWIPLADVLLNALVLYTPPPRLAGERAERVFYAARRLRGAGGKYSFSFGREIGQDVLPEEMQVQDEDAERGGGGDPVASVPRLFWLNCGEAVPFPEGVEISEGALVARGYPVDLEQQKEMKEEVFGGGHAFQIH</sequence>
<dbReference type="Pfam" id="PF00009">
    <property type="entry name" value="GTP_EFTU"/>
    <property type="match status" value="1"/>
</dbReference>
<dbReference type="PhylomeDB" id="A0A0G4F7N4"/>
<dbReference type="GO" id="GO:1990904">
    <property type="term" value="C:ribonucleoprotein complex"/>
    <property type="evidence" value="ECO:0007669"/>
    <property type="project" value="TreeGrafter"/>
</dbReference>
<name>A0A0G4F7N4_9ALVE</name>
<keyword evidence="2" id="KW-0251">Elongation factor</keyword>
<dbReference type="GO" id="GO:0003924">
    <property type="term" value="F:GTPase activity"/>
    <property type="evidence" value="ECO:0007669"/>
    <property type="project" value="InterPro"/>
</dbReference>
<gene>
    <name evidence="5" type="ORF">Cvel_15444</name>
</gene>
<dbReference type="VEuPathDB" id="CryptoDB:Cvel_15444"/>
<dbReference type="PANTHER" id="PTHR42908">
    <property type="entry name" value="TRANSLATION ELONGATION FACTOR-RELATED"/>
    <property type="match status" value="1"/>
</dbReference>
<accession>A0A0G4F7N4</accession>
<dbReference type="Gene3D" id="3.40.50.300">
    <property type="entry name" value="P-loop containing nucleotide triphosphate hydrolases"/>
    <property type="match status" value="1"/>
</dbReference>
<dbReference type="Pfam" id="PF13578">
    <property type="entry name" value="Methyltransf_24"/>
    <property type="match status" value="1"/>
</dbReference>
<dbReference type="InterPro" id="IPR027417">
    <property type="entry name" value="P-loop_NTPase"/>
</dbReference>
<evidence type="ECO:0000313" key="5">
    <source>
        <dbReference type="EMBL" id="CEM08016.1"/>
    </source>
</evidence>
<dbReference type="AlphaFoldDB" id="A0A0G4F7N4"/>
<dbReference type="GO" id="GO:0005829">
    <property type="term" value="C:cytosol"/>
    <property type="evidence" value="ECO:0007669"/>
    <property type="project" value="TreeGrafter"/>
</dbReference>
<dbReference type="InterPro" id="IPR029063">
    <property type="entry name" value="SAM-dependent_MTases_sf"/>
</dbReference>
<evidence type="ECO:0000256" key="2">
    <source>
        <dbReference type="ARBA" id="ARBA00022768"/>
    </source>
</evidence>
<dbReference type="GO" id="GO:0005525">
    <property type="term" value="F:GTP binding"/>
    <property type="evidence" value="ECO:0007669"/>
    <property type="project" value="InterPro"/>
</dbReference>
<proteinExistence type="predicted"/>
<dbReference type="PANTHER" id="PTHR42908:SF10">
    <property type="entry name" value="EUKARYOTIC TRANSLATION ELONGATION FACTOR 2"/>
    <property type="match status" value="1"/>
</dbReference>
<evidence type="ECO:0000256" key="3">
    <source>
        <dbReference type="ARBA" id="ARBA00022917"/>
    </source>
</evidence>
<dbReference type="GO" id="GO:0003746">
    <property type="term" value="F:translation elongation factor activity"/>
    <property type="evidence" value="ECO:0007669"/>
    <property type="project" value="UniProtKB-KW"/>
</dbReference>
<keyword evidence="3" id="KW-0648">Protein biosynthesis</keyword>
<reference evidence="5" key="1">
    <citation type="submission" date="2014-11" db="EMBL/GenBank/DDBJ databases">
        <authorList>
            <person name="Otto D Thomas"/>
            <person name="Naeem Raeece"/>
        </authorList>
    </citation>
    <scope>NUCLEOTIDE SEQUENCE</scope>
</reference>
<dbReference type="Gene3D" id="3.40.50.150">
    <property type="entry name" value="Vaccinia Virus protein VP39"/>
    <property type="match status" value="1"/>
</dbReference>
<evidence type="ECO:0000256" key="1">
    <source>
        <dbReference type="ARBA" id="ARBA00022490"/>
    </source>
</evidence>
<feature type="domain" description="Tr-type G" evidence="4">
    <location>
        <begin position="194"/>
        <end position="265"/>
    </location>
</feature>
<dbReference type="GO" id="GO:0043022">
    <property type="term" value="F:ribosome binding"/>
    <property type="evidence" value="ECO:0007669"/>
    <property type="project" value="TreeGrafter"/>
</dbReference>
<organism evidence="5">
    <name type="scientific">Chromera velia CCMP2878</name>
    <dbReference type="NCBI Taxonomy" id="1169474"/>
    <lineage>
        <taxon>Eukaryota</taxon>
        <taxon>Sar</taxon>
        <taxon>Alveolata</taxon>
        <taxon>Colpodellida</taxon>
        <taxon>Chromeraceae</taxon>
        <taxon>Chromera</taxon>
    </lineage>
</organism>
<dbReference type="EMBL" id="CDMZ01000158">
    <property type="protein sequence ID" value="CEM08016.1"/>
    <property type="molecule type" value="Genomic_DNA"/>
</dbReference>
<keyword evidence="1" id="KW-0963">Cytoplasm</keyword>
<evidence type="ECO:0000259" key="4">
    <source>
        <dbReference type="Pfam" id="PF00009"/>
    </source>
</evidence>
<dbReference type="InterPro" id="IPR000795">
    <property type="entry name" value="T_Tr_GTP-bd_dom"/>
</dbReference>
<protein>
    <recommendedName>
        <fullName evidence="4">Tr-type G domain-containing protein</fullName>
    </recommendedName>
</protein>